<organism evidence="2">
    <name type="scientific">Rhizophora mucronata</name>
    <name type="common">Asiatic mangrove</name>
    <dbReference type="NCBI Taxonomy" id="61149"/>
    <lineage>
        <taxon>Eukaryota</taxon>
        <taxon>Viridiplantae</taxon>
        <taxon>Streptophyta</taxon>
        <taxon>Embryophyta</taxon>
        <taxon>Tracheophyta</taxon>
        <taxon>Spermatophyta</taxon>
        <taxon>Magnoliopsida</taxon>
        <taxon>eudicotyledons</taxon>
        <taxon>Gunneridae</taxon>
        <taxon>Pentapetalae</taxon>
        <taxon>rosids</taxon>
        <taxon>fabids</taxon>
        <taxon>Malpighiales</taxon>
        <taxon>Rhizophoraceae</taxon>
        <taxon>Rhizophora</taxon>
    </lineage>
</organism>
<feature type="coiled-coil region" evidence="1">
    <location>
        <begin position="26"/>
        <end position="53"/>
    </location>
</feature>
<dbReference type="AlphaFoldDB" id="A0A2P2M067"/>
<name>A0A2P2M067_RHIMU</name>
<proteinExistence type="predicted"/>
<dbReference type="EMBL" id="GGEC01043132">
    <property type="protein sequence ID" value="MBX23616.1"/>
    <property type="molecule type" value="Transcribed_RNA"/>
</dbReference>
<evidence type="ECO:0000313" key="2">
    <source>
        <dbReference type="EMBL" id="MBX23616.1"/>
    </source>
</evidence>
<reference evidence="2" key="1">
    <citation type="submission" date="2018-02" db="EMBL/GenBank/DDBJ databases">
        <title>Rhizophora mucronata_Transcriptome.</title>
        <authorList>
            <person name="Meera S.P."/>
            <person name="Sreeshan A."/>
            <person name="Augustine A."/>
        </authorList>
    </citation>
    <scope>NUCLEOTIDE SEQUENCE</scope>
    <source>
        <tissue evidence="2">Leaf</tissue>
    </source>
</reference>
<protein>
    <submittedName>
        <fullName evidence="2">Nucleosome assembly protein 13-like</fullName>
    </submittedName>
</protein>
<accession>A0A2P2M067</accession>
<keyword evidence="1" id="KW-0175">Coiled coil</keyword>
<sequence length="75" mass="8170">MSNGSDSFNVTDLSGALNDEARAGLVNSLKNKLQNLTEEHADVLENLSSVVRKRVEVLREIQACYLLLCLAVLAP</sequence>
<evidence type="ECO:0000256" key="1">
    <source>
        <dbReference type="SAM" id="Coils"/>
    </source>
</evidence>